<accession>A0ABV6PEL8</accession>
<dbReference type="CDD" id="cd02970">
    <property type="entry name" value="PRX_like2"/>
    <property type="match status" value="1"/>
</dbReference>
<dbReference type="RefSeq" id="WP_379479780.1">
    <property type="nucleotide sequence ID" value="NZ_JBHLTL010000001.1"/>
</dbReference>
<protein>
    <submittedName>
        <fullName evidence="2">Peroxiredoxin-like family protein</fullName>
    </submittedName>
</protein>
<dbReference type="SUPFAM" id="SSF52833">
    <property type="entry name" value="Thioredoxin-like"/>
    <property type="match status" value="1"/>
</dbReference>
<organism evidence="2 3">
    <name type="scientific">Novosphingobium aquiterrae</name>
    <dbReference type="NCBI Taxonomy" id="624388"/>
    <lineage>
        <taxon>Bacteria</taxon>
        <taxon>Pseudomonadati</taxon>
        <taxon>Pseudomonadota</taxon>
        <taxon>Alphaproteobacteria</taxon>
        <taxon>Sphingomonadales</taxon>
        <taxon>Sphingomonadaceae</taxon>
        <taxon>Novosphingobium</taxon>
    </lineage>
</organism>
<dbReference type="InterPro" id="IPR000866">
    <property type="entry name" value="AhpC/TSA"/>
</dbReference>
<evidence type="ECO:0000313" key="3">
    <source>
        <dbReference type="Proteomes" id="UP001589943"/>
    </source>
</evidence>
<evidence type="ECO:0000313" key="2">
    <source>
        <dbReference type="EMBL" id="MFC0588273.1"/>
    </source>
</evidence>
<reference evidence="2 3" key="1">
    <citation type="submission" date="2024-09" db="EMBL/GenBank/DDBJ databases">
        <authorList>
            <person name="Sun Q."/>
            <person name="Mori K."/>
        </authorList>
    </citation>
    <scope>NUCLEOTIDE SEQUENCE [LARGE SCALE GENOMIC DNA]</scope>
    <source>
        <strain evidence="2 3">NCAIM B.02537</strain>
    </source>
</reference>
<gene>
    <name evidence="2" type="ORF">ACFFF7_02490</name>
</gene>
<dbReference type="Proteomes" id="UP001589943">
    <property type="component" value="Unassembled WGS sequence"/>
</dbReference>
<dbReference type="InterPro" id="IPR013766">
    <property type="entry name" value="Thioredoxin_domain"/>
</dbReference>
<name>A0ABV6PEL8_9SPHN</name>
<comment type="caution">
    <text evidence="2">The sequence shown here is derived from an EMBL/GenBank/DDBJ whole genome shotgun (WGS) entry which is preliminary data.</text>
</comment>
<dbReference type="PROSITE" id="PS51352">
    <property type="entry name" value="THIOREDOXIN_2"/>
    <property type="match status" value="1"/>
</dbReference>
<sequence>MTHPLVAALEDVFQAVRNENWPLGRRLRAIADEVRIKGPDFAAAVDAFVARLEAAQAGEGAPKVGDRMPEFTMPDQDGKLIGLADILARGPAILAFHRGHWCPYCRLNMVGLAEIEKDVAPAQIYAISAELARYTRQLRAEAGAGFPFLTDLDGGFALSINLAILVDEAMAAMIAGAGWNIPAYQGGQAWIHPVPAIFIVDTDGIVRVRHIDPDYRRRMELDEIVAGANSIGPARHER</sequence>
<dbReference type="EMBL" id="JBHLTL010000001">
    <property type="protein sequence ID" value="MFC0588273.1"/>
    <property type="molecule type" value="Genomic_DNA"/>
</dbReference>
<dbReference type="InterPro" id="IPR036249">
    <property type="entry name" value="Thioredoxin-like_sf"/>
</dbReference>
<dbReference type="Pfam" id="PF00578">
    <property type="entry name" value="AhpC-TSA"/>
    <property type="match status" value="1"/>
</dbReference>
<feature type="domain" description="Thioredoxin" evidence="1">
    <location>
        <begin position="62"/>
        <end position="233"/>
    </location>
</feature>
<proteinExistence type="predicted"/>
<dbReference type="Gene3D" id="3.40.30.10">
    <property type="entry name" value="Glutaredoxin"/>
    <property type="match status" value="1"/>
</dbReference>
<evidence type="ECO:0000259" key="1">
    <source>
        <dbReference type="PROSITE" id="PS51352"/>
    </source>
</evidence>
<keyword evidence="3" id="KW-1185">Reference proteome</keyword>